<gene>
    <name evidence="11" type="ORF">CYCCA115_LOCUS17527</name>
</gene>
<dbReference type="Pfam" id="PF00211">
    <property type="entry name" value="Guanylate_cyc"/>
    <property type="match status" value="1"/>
</dbReference>
<feature type="region of interest" description="Disordered" evidence="7">
    <location>
        <begin position="1"/>
        <end position="36"/>
    </location>
</feature>
<feature type="compositionally biased region" description="Acidic residues" evidence="7">
    <location>
        <begin position="749"/>
        <end position="760"/>
    </location>
</feature>
<feature type="compositionally biased region" description="Polar residues" evidence="7">
    <location>
        <begin position="7"/>
        <end position="34"/>
    </location>
</feature>
<name>A0AAD2JKA9_9STRA</name>
<dbReference type="InterPro" id="IPR002073">
    <property type="entry name" value="PDEase_catalytic_dom"/>
</dbReference>
<proteinExistence type="predicted"/>
<feature type="region of interest" description="Disordered" evidence="7">
    <location>
        <begin position="735"/>
        <end position="760"/>
    </location>
</feature>
<dbReference type="GO" id="GO:0004016">
    <property type="term" value="F:adenylate cyclase activity"/>
    <property type="evidence" value="ECO:0007669"/>
    <property type="project" value="TreeGrafter"/>
</dbReference>
<dbReference type="InterPro" id="IPR029787">
    <property type="entry name" value="Nucleotide_cyclase"/>
</dbReference>
<dbReference type="GO" id="GO:0001653">
    <property type="term" value="F:peptide receptor activity"/>
    <property type="evidence" value="ECO:0007669"/>
    <property type="project" value="TreeGrafter"/>
</dbReference>
<evidence type="ECO:0000259" key="10">
    <source>
        <dbReference type="PROSITE" id="PS51845"/>
    </source>
</evidence>
<evidence type="ECO:0000313" key="12">
    <source>
        <dbReference type="Proteomes" id="UP001295423"/>
    </source>
</evidence>
<dbReference type="EMBL" id="CAKOGP040001980">
    <property type="protein sequence ID" value="CAJ1959103.1"/>
    <property type="molecule type" value="Genomic_DNA"/>
</dbReference>
<feature type="domain" description="Guanylate cyclase" evidence="9">
    <location>
        <begin position="528"/>
        <end position="662"/>
    </location>
</feature>
<dbReference type="InterPro" id="IPR036971">
    <property type="entry name" value="PDEase_catalytic_dom_sf"/>
</dbReference>
<dbReference type="PROSITE" id="PS50125">
    <property type="entry name" value="GUANYLATE_CYCLASE_2"/>
    <property type="match status" value="1"/>
</dbReference>
<evidence type="ECO:0000256" key="8">
    <source>
        <dbReference type="SAM" id="Phobius"/>
    </source>
</evidence>
<evidence type="ECO:0000256" key="5">
    <source>
        <dbReference type="ARBA" id="ARBA00023136"/>
    </source>
</evidence>
<evidence type="ECO:0000256" key="6">
    <source>
        <dbReference type="ARBA" id="ARBA00023239"/>
    </source>
</evidence>
<dbReference type="SUPFAM" id="SSF55073">
    <property type="entry name" value="Nucleotide cyclase"/>
    <property type="match status" value="1"/>
</dbReference>
<evidence type="ECO:0000313" key="11">
    <source>
        <dbReference type="EMBL" id="CAJ1959103.1"/>
    </source>
</evidence>
<dbReference type="PANTHER" id="PTHR11920:SF335">
    <property type="entry name" value="GUANYLATE CYCLASE"/>
    <property type="match status" value="1"/>
</dbReference>
<dbReference type="GO" id="GO:0007168">
    <property type="term" value="P:receptor guanylyl cyclase signaling pathway"/>
    <property type="evidence" value="ECO:0007669"/>
    <property type="project" value="TreeGrafter"/>
</dbReference>
<dbReference type="GO" id="GO:0004114">
    <property type="term" value="F:3',5'-cyclic-nucleotide phosphodiesterase activity"/>
    <property type="evidence" value="ECO:0007669"/>
    <property type="project" value="InterPro"/>
</dbReference>
<dbReference type="GO" id="GO:0000166">
    <property type="term" value="F:nucleotide binding"/>
    <property type="evidence" value="ECO:0007669"/>
    <property type="project" value="UniProtKB-KW"/>
</dbReference>
<keyword evidence="4 8" id="KW-1133">Transmembrane helix</keyword>
<keyword evidence="3" id="KW-0547">Nucleotide-binding</keyword>
<evidence type="ECO:0000256" key="4">
    <source>
        <dbReference type="ARBA" id="ARBA00022989"/>
    </source>
</evidence>
<protein>
    <recommendedName>
        <fullName evidence="13">Phosphodiesterase</fullName>
    </recommendedName>
</protein>
<dbReference type="SMART" id="SM00471">
    <property type="entry name" value="HDc"/>
    <property type="match status" value="1"/>
</dbReference>
<dbReference type="InterPro" id="IPR050401">
    <property type="entry name" value="Cyclic_nucleotide_synthase"/>
</dbReference>
<feature type="transmembrane region" description="Helical" evidence="8">
    <location>
        <begin position="433"/>
        <end position="458"/>
    </location>
</feature>
<keyword evidence="12" id="KW-1185">Reference proteome</keyword>
<sequence length="1172" mass="131100">MWEDSRSMTSKSARTPSESLSVGNGTTFDNSSADSPVPRIREVEHYSPEVTVTKREDVFIERVKVLVSFVLLVAVSAVATVAYLLVNKQEVQSFENQFNGHASEVAAVVGQKIEKLFQALDSTSIMISSEASAQNAIWPFVTVDHWPVKAAKLFELGGIGQSVLALAPVVQPDAMNDWTIYVEQEAPAWYQASIDHEGSNETVDDFVMHTIPYIHTYGADRSRATPIDPGRPSTPIWQSYPLTKGAILPAINELPTNYDILEGLHGDTQLVSAANTSLRTAISFPSISTDPDSQRRLAKTAIVQPIFEQIEAKDEDANVVAFLRWQIDWSVVLANVLENGVTGILAVIRSSCQTSDSQERSEYITFRVNGMRAIMLAETDVHEIEFDEMEVSAVLFNVDAVSSEATASECIPRVTLHLYPTQDFKMKFVSQEALYYAAVVVFIFCFTSVVFLIYDFLVRQRQRIVMDRITRQDMIVSDVFPSAIRDRLYNQNLEDKRHQQDELMDPNDFGGSTMFGSAPLADLFPNTTVIFADIVGFTAWSSQREPSQVFVLLETIYNAFDKIAYRHGVFKVETVGDCYVAVAGLPEPDEEHAVVACRFARSCLKKMKDITLKLEVTLGPDTSDLGMRIGAHSGQVTAGVLRGERSRFQLFGDTMNTAARMEHTGERDRVQITQATADLLKEAGLGRWFFPRATTIFVKGKGNMQTYWMKNVSESKAKKSKPKLKNEIASIDEAAKTEETVSLGPSEYNPDDSDSHDDDTDIDLAGVDGMSKSDRLVEWHVESLCYMLQQIIASRGGAVQPIDRLRVAEAAVGNGVTVLEEFAPIIELKHFQADDLSNRMDPSKIDIGEAARSQLRKLLATFAFMYKENPFHNFEHASHVTASVKKLLSRIIKVGEGNGLAGQTPTGNVSLADLAGHSYGITSDPLTQFAVVFSAIIHDVDHPGVPNAQLVKENTRNAQIYKNKSVAEQNSVDLAWEILMQDEYKDLRACIYQGEEDLRRFRQLVVNTVMATDIVDKELQALRKKRWETAFSSNFLYEPDSISVDRKATIVIEHLIQASDVSHTMQHWHIYKKWNEKFFMECYGAFKDGRADVDPSINWYKGEIGFFDFYIIPLAKKLDSCGVFGVSSDEYLNYAKGNREEWVREGENIVKDFLAKYEHDKLGKAALCSNRV</sequence>
<accession>A0AAD2JKA9</accession>
<dbReference type="Gene3D" id="3.30.70.1230">
    <property type="entry name" value="Nucleotide cyclase"/>
    <property type="match status" value="1"/>
</dbReference>
<evidence type="ECO:0000259" key="9">
    <source>
        <dbReference type="PROSITE" id="PS50125"/>
    </source>
</evidence>
<dbReference type="SMART" id="SM00044">
    <property type="entry name" value="CYCc"/>
    <property type="match status" value="1"/>
</dbReference>
<comment type="subcellular location">
    <subcellularLocation>
        <location evidence="1">Membrane</location>
    </subcellularLocation>
</comment>
<dbReference type="Pfam" id="PF00233">
    <property type="entry name" value="PDEase_I"/>
    <property type="match status" value="1"/>
</dbReference>
<dbReference type="GO" id="GO:0005886">
    <property type="term" value="C:plasma membrane"/>
    <property type="evidence" value="ECO:0007669"/>
    <property type="project" value="TreeGrafter"/>
</dbReference>
<feature type="domain" description="PDEase" evidence="10">
    <location>
        <begin position="866"/>
        <end position="1076"/>
    </location>
</feature>
<keyword evidence="6" id="KW-0456">Lyase</keyword>
<dbReference type="Proteomes" id="UP001295423">
    <property type="component" value="Unassembled WGS sequence"/>
</dbReference>
<dbReference type="AlphaFoldDB" id="A0AAD2JKA9"/>
<dbReference type="CDD" id="cd07302">
    <property type="entry name" value="CHD"/>
    <property type="match status" value="1"/>
</dbReference>
<feature type="transmembrane region" description="Helical" evidence="8">
    <location>
        <begin position="65"/>
        <end position="86"/>
    </location>
</feature>
<dbReference type="PANTHER" id="PTHR11920">
    <property type="entry name" value="GUANYLYL CYCLASE"/>
    <property type="match status" value="1"/>
</dbReference>
<dbReference type="GO" id="GO:0004383">
    <property type="term" value="F:guanylate cyclase activity"/>
    <property type="evidence" value="ECO:0007669"/>
    <property type="project" value="TreeGrafter"/>
</dbReference>
<dbReference type="PROSITE" id="PS51845">
    <property type="entry name" value="PDEASE_I_2"/>
    <property type="match status" value="1"/>
</dbReference>
<comment type="caution">
    <text evidence="11">The sequence shown here is derived from an EMBL/GenBank/DDBJ whole genome shotgun (WGS) entry which is preliminary data.</text>
</comment>
<dbReference type="Gene3D" id="1.10.1300.10">
    <property type="entry name" value="3'5'-cyclic nucleotide phosphodiesterase, catalytic domain"/>
    <property type="match status" value="1"/>
</dbReference>
<evidence type="ECO:0000256" key="2">
    <source>
        <dbReference type="ARBA" id="ARBA00022692"/>
    </source>
</evidence>
<dbReference type="InterPro" id="IPR001054">
    <property type="entry name" value="A/G_cyclase"/>
</dbReference>
<evidence type="ECO:0000256" key="3">
    <source>
        <dbReference type="ARBA" id="ARBA00022741"/>
    </source>
</evidence>
<dbReference type="InterPro" id="IPR003607">
    <property type="entry name" value="HD/PDEase_dom"/>
</dbReference>
<evidence type="ECO:0008006" key="13">
    <source>
        <dbReference type="Google" id="ProtNLM"/>
    </source>
</evidence>
<evidence type="ECO:0000256" key="1">
    <source>
        <dbReference type="ARBA" id="ARBA00004370"/>
    </source>
</evidence>
<evidence type="ECO:0000256" key="7">
    <source>
        <dbReference type="SAM" id="MobiDB-lite"/>
    </source>
</evidence>
<keyword evidence="5 8" id="KW-0472">Membrane</keyword>
<dbReference type="SUPFAM" id="SSF109604">
    <property type="entry name" value="HD-domain/PDEase-like"/>
    <property type="match status" value="1"/>
</dbReference>
<dbReference type="GO" id="GO:0035556">
    <property type="term" value="P:intracellular signal transduction"/>
    <property type="evidence" value="ECO:0007669"/>
    <property type="project" value="InterPro"/>
</dbReference>
<keyword evidence="2 8" id="KW-0812">Transmembrane</keyword>
<reference evidence="11" key="1">
    <citation type="submission" date="2023-08" db="EMBL/GenBank/DDBJ databases">
        <authorList>
            <person name="Audoor S."/>
            <person name="Bilcke G."/>
        </authorList>
    </citation>
    <scope>NUCLEOTIDE SEQUENCE</scope>
</reference>
<organism evidence="11 12">
    <name type="scientific">Cylindrotheca closterium</name>
    <dbReference type="NCBI Taxonomy" id="2856"/>
    <lineage>
        <taxon>Eukaryota</taxon>
        <taxon>Sar</taxon>
        <taxon>Stramenopiles</taxon>
        <taxon>Ochrophyta</taxon>
        <taxon>Bacillariophyta</taxon>
        <taxon>Bacillariophyceae</taxon>
        <taxon>Bacillariophycidae</taxon>
        <taxon>Bacillariales</taxon>
        <taxon>Bacillariaceae</taxon>
        <taxon>Cylindrotheca</taxon>
    </lineage>
</organism>